<dbReference type="EMBL" id="JBHRST010000004">
    <property type="protein sequence ID" value="MFC3097001.1"/>
    <property type="molecule type" value="Genomic_DNA"/>
</dbReference>
<evidence type="ECO:0000313" key="3">
    <source>
        <dbReference type="EMBL" id="MFC3097001.1"/>
    </source>
</evidence>
<evidence type="ECO:0000256" key="1">
    <source>
        <dbReference type="SAM" id="MobiDB-lite"/>
    </source>
</evidence>
<name>A0ABV7E5D6_9SPHN</name>
<evidence type="ECO:0000313" key="4">
    <source>
        <dbReference type="Proteomes" id="UP001595456"/>
    </source>
</evidence>
<feature type="compositionally biased region" description="Basic and acidic residues" evidence="1">
    <location>
        <begin position="26"/>
        <end position="37"/>
    </location>
</feature>
<dbReference type="Proteomes" id="UP001595456">
    <property type="component" value="Unassembled WGS sequence"/>
</dbReference>
<reference evidence="4" key="1">
    <citation type="journal article" date="2019" name="Int. J. Syst. Evol. Microbiol.">
        <title>The Global Catalogue of Microorganisms (GCM) 10K type strain sequencing project: providing services to taxonomists for standard genome sequencing and annotation.</title>
        <authorList>
            <consortium name="The Broad Institute Genomics Platform"/>
            <consortium name="The Broad Institute Genome Sequencing Center for Infectious Disease"/>
            <person name="Wu L."/>
            <person name="Ma J."/>
        </authorList>
    </citation>
    <scope>NUCLEOTIDE SEQUENCE [LARGE SCALE GENOMIC DNA]</scope>
    <source>
        <strain evidence="4">KCTC 52607</strain>
    </source>
</reference>
<evidence type="ECO:0000256" key="2">
    <source>
        <dbReference type="SAM" id="SignalP"/>
    </source>
</evidence>
<keyword evidence="4" id="KW-1185">Reference proteome</keyword>
<feature type="region of interest" description="Disordered" evidence="1">
    <location>
        <begin position="26"/>
        <end position="83"/>
    </location>
</feature>
<dbReference type="RefSeq" id="WP_336925918.1">
    <property type="nucleotide sequence ID" value="NZ_JBANRO010000005.1"/>
</dbReference>
<proteinExistence type="predicted"/>
<feature type="signal peptide" evidence="2">
    <location>
        <begin position="1"/>
        <end position="23"/>
    </location>
</feature>
<feature type="chain" id="PRO_5045691145" description="Alginate export domain-containing protein" evidence="2">
    <location>
        <begin position="24"/>
        <end position="446"/>
    </location>
</feature>
<keyword evidence="2" id="KW-0732">Signal</keyword>
<evidence type="ECO:0008006" key="5">
    <source>
        <dbReference type="Google" id="ProtNLM"/>
    </source>
</evidence>
<protein>
    <recommendedName>
        <fullName evidence="5">Alginate export domain-containing protein</fullName>
    </recommendedName>
</protein>
<sequence>MKTLFLAGCALAFALAVPGIAVAQDHSGHDPTHDHAGDTPPPSDLAARERTDRSAHTDHSAHAMGPLAPGAAEGSGTARLPQAEGMMPGVHFRLGGGWIGMAHGYVTAVHTDQSGPRGDDKLYAQSMAMLMAERRTAATRLQLRAMLSAEPLMSDRGYPNLFATGETAGGEPLVDRQHPHDLFMELAVRFDAQVGEGTTAFLYGGPVGEPALGPAAFMHRASSRHNPEAPITHHWFDSTHITYGVVTAGLAGRAWQIEASAFRGQEPDENRWDIETPRLDSWSVRATLNPSANWAMQVSHGRLKEPEALHPGEDEARTTASLHYNSGSGLSGTFAFSAKNRRPGATLTAWLAEANWDITPAHALFARYENAANDELFHDHDHPLHDRAFRVAKLQAGYAHSLPLGSDLTLTLGASGALFGTPSALDPFYGRRPYGLSAFARIMLGG</sequence>
<feature type="compositionally biased region" description="Basic and acidic residues" evidence="1">
    <location>
        <begin position="46"/>
        <end position="61"/>
    </location>
</feature>
<organism evidence="3 4">
    <name type="scientific">Alteraurantiacibacter palmitatis</name>
    <dbReference type="NCBI Taxonomy" id="2054628"/>
    <lineage>
        <taxon>Bacteria</taxon>
        <taxon>Pseudomonadati</taxon>
        <taxon>Pseudomonadota</taxon>
        <taxon>Alphaproteobacteria</taxon>
        <taxon>Sphingomonadales</taxon>
        <taxon>Erythrobacteraceae</taxon>
        <taxon>Alteraurantiacibacter</taxon>
    </lineage>
</organism>
<comment type="caution">
    <text evidence="3">The sequence shown here is derived from an EMBL/GenBank/DDBJ whole genome shotgun (WGS) entry which is preliminary data.</text>
</comment>
<accession>A0ABV7E5D6</accession>
<gene>
    <name evidence="3" type="ORF">ACFODU_04220</name>
</gene>